<evidence type="ECO:0000256" key="1">
    <source>
        <dbReference type="SAM" id="Phobius"/>
    </source>
</evidence>
<evidence type="ECO:0000313" key="2">
    <source>
        <dbReference type="EMBL" id="THV07197.1"/>
    </source>
</evidence>
<dbReference type="Proteomes" id="UP000297245">
    <property type="component" value="Unassembled WGS sequence"/>
</dbReference>
<evidence type="ECO:0000313" key="3">
    <source>
        <dbReference type="Proteomes" id="UP000297245"/>
    </source>
</evidence>
<gene>
    <name evidence="2" type="ORF">K435DRAFT_710547</name>
</gene>
<dbReference type="EMBL" id="ML179039">
    <property type="protein sequence ID" value="THV07197.1"/>
    <property type="molecule type" value="Genomic_DNA"/>
</dbReference>
<dbReference type="OrthoDB" id="2641762at2759"/>
<sequence>MSSTSYGPVGETPEEVFLERTFMQAGYLTGLGYGFQLALWIGCMRILWDRRSSHASASRRVAVWLMVYISILCALDTIWTGASTYGLQATFIDNRNYPAPNAESPGGPIAYLNVEFSAPFNVVASIALILGNLMTDALLLWRCRVIWRQPYTRYANLVMIFPVIVFLGSLAMGVTFGIQTASPAGLFAASTASFAVPYFTISMSLNIILTLLIVVKIAYHRKNIAEALPEQRDSPRLYNLVSTMFIESAALYSIFSFLLLVTFALGHPISQIWLGLTPAVQKICSYLIIFRVARGRSWDTSTRATQASGTVSFAAAPTASSRTMNASTRSDGFAIPLRSFAEKSTVHITSETFTDRDDSLKLENKDNVV</sequence>
<reference evidence="2 3" key="1">
    <citation type="journal article" date="2019" name="Nat. Ecol. Evol.">
        <title>Megaphylogeny resolves global patterns of mushroom evolution.</title>
        <authorList>
            <person name="Varga T."/>
            <person name="Krizsan K."/>
            <person name="Foldi C."/>
            <person name="Dima B."/>
            <person name="Sanchez-Garcia M."/>
            <person name="Sanchez-Ramirez S."/>
            <person name="Szollosi G.J."/>
            <person name="Szarkandi J.G."/>
            <person name="Papp V."/>
            <person name="Albert L."/>
            <person name="Andreopoulos W."/>
            <person name="Angelini C."/>
            <person name="Antonin V."/>
            <person name="Barry K.W."/>
            <person name="Bougher N.L."/>
            <person name="Buchanan P."/>
            <person name="Buyck B."/>
            <person name="Bense V."/>
            <person name="Catcheside P."/>
            <person name="Chovatia M."/>
            <person name="Cooper J."/>
            <person name="Damon W."/>
            <person name="Desjardin D."/>
            <person name="Finy P."/>
            <person name="Geml J."/>
            <person name="Haridas S."/>
            <person name="Hughes K."/>
            <person name="Justo A."/>
            <person name="Karasinski D."/>
            <person name="Kautmanova I."/>
            <person name="Kiss B."/>
            <person name="Kocsube S."/>
            <person name="Kotiranta H."/>
            <person name="LaButti K.M."/>
            <person name="Lechner B.E."/>
            <person name="Liimatainen K."/>
            <person name="Lipzen A."/>
            <person name="Lukacs Z."/>
            <person name="Mihaltcheva S."/>
            <person name="Morgado L.N."/>
            <person name="Niskanen T."/>
            <person name="Noordeloos M.E."/>
            <person name="Ohm R.A."/>
            <person name="Ortiz-Santana B."/>
            <person name="Ovrebo C."/>
            <person name="Racz N."/>
            <person name="Riley R."/>
            <person name="Savchenko A."/>
            <person name="Shiryaev A."/>
            <person name="Soop K."/>
            <person name="Spirin V."/>
            <person name="Szebenyi C."/>
            <person name="Tomsovsky M."/>
            <person name="Tulloss R.E."/>
            <person name="Uehling J."/>
            <person name="Grigoriev I.V."/>
            <person name="Vagvolgyi C."/>
            <person name="Papp T."/>
            <person name="Martin F.M."/>
            <person name="Miettinen O."/>
            <person name="Hibbett D.S."/>
            <person name="Nagy L.G."/>
        </authorList>
    </citation>
    <scope>NUCLEOTIDE SEQUENCE [LARGE SCALE GENOMIC DNA]</scope>
    <source>
        <strain evidence="2 3">CBS 962.96</strain>
    </source>
</reference>
<feature type="transmembrane region" description="Helical" evidence="1">
    <location>
        <begin position="60"/>
        <end position="79"/>
    </location>
</feature>
<feature type="transmembrane region" description="Helical" evidence="1">
    <location>
        <begin position="240"/>
        <end position="266"/>
    </location>
</feature>
<feature type="transmembrane region" description="Helical" evidence="1">
    <location>
        <begin position="122"/>
        <end position="142"/>
    </location>
</feature>
<proteinExistence type="predicted"/>
<keyword evidence="1" id="KW-0472">Membrane</keyword>
<protein>
    <submittedName>
        <fullName evidence="2">Uncharacterized protein</fullName>
    </submittedName>
</protein>
<dbReference type="AlphaFoldDB" id="A0A4S8MVA4"/>
<feature type="transmembrane region" description="Helical" evidence="1">
    <location>
        <begin position="154"/>
        <end position="178"/>
    </location>
</feature>
<keyword evidence="1" id="KW-1133">Transmembrane helix</keyword>
<keyword evidence="3" id="KW-1185">Reference proteome</keyword>
<feature type="transmembrane region" description="Helical" evidence="1">
    <location>
        <begin position="198"/>
        <end position="219"/>
    </location>
</feature>
<keyword evidence="1" id="KW-0812">Transmembrane</keyword>
<feature type="transmembrane region" description="Helical" evidence="1">
    <location>
        <begin position="25"/>
        <end position="48"/>
    </location>
</feature>
<feature type="transmembrane region" description="Helical" evidence="1">
    <location>
        <begin position="272"/>
        <end position="293"/>
    </location>
</feature>
<accession>A0A4S8MVA4</accession>
<organism evidence="2 3">
    <name type="scientific">Dendrothele bispora (strain CBS 962.96)</name>
    <dbReference type="NCBI Taxonomy" id="1314807"/>
    <lineage>
        <taxon>Eukaryota</taxon>
        <taxon>Fungi</taxon>
        <taxon>Dikarya</taxon>
        <taxon>Basidiomycota</taxon>
        <taxon>Agaricomycotina</taxon>
        <taxon>Agaricomycetes</taxon>
        <taxon>Agaricomycetidae</taxon>
        <taxon>Agaricales</taxon>
        <taxon>Agaricales incertae sedis</taxon>
        <taxon>Dendrothele</taxon>
    </lineage>
</organism>
<name>A0A4S8MVA4_DENBC</name>